<keyword evidence="4" id="KW-1185">Reference proteome</keyword>
<evidence type="ECO:0000256" key="1">
    <source>
        <dbReference type="SAM" id="MobiDB-lite"/>
    </source>
</evidence>
<proteinExistence type="predicted"/>
<name>U2EPI6_9GAMM</name>
<evidence type="ECO:0000313" key="3">
    <source>
        <dbReference type="EMBL" id="ERJ19720.1"/>
    </source>
</evidence>
<dbReference type="Pfam" id="PF10118">
    <property type="entry name" value="Metal_hydrol"/>
    <property type="match status" value="1"/>
</dbReference>
<evidence type="ECO:0000256" key="2">
    <source>
        <dbReference type="SAM" id="Phobius"/>
    </source>
</evidence>
<comment type="caution">
    <text evidence="3">The sequence shown here is derived from an EMBL/GenBank/DDBJ whole genome shotgun (WGS) entry which is preliminary data.</text>
</comment>
<dbReference type="PANTHER" id="PTHR39456:SF1">
    <property type="entry name" value="METAL-DEPENDENT HYDROLASE"/>
    <property type="match status" value="1"/>
</dbReference>
<dbReference type="PIRSF" id="PIRSF007580">
    <property type="entry name" value="UCP07580"/>
    <property type="match status" value="1"/>
</dbReference>
<dbReference type="EMBL" id="AFNV02000007">
    <property type="protein sequence ID" value="ERJ19720.1"/>
    <property type="molecule type" value="Genomic_DNA"/>
</dbReference>
<dbReference type="AlphaFoldDB" id="U2EPI6"/>
<keyword evidence="2" id="KW-0812">Transmembrane</keyword>
<dbReference type="Proteomes" id="UP000006242">
    <property type="component" value="Unassembled WGS sequence"/>
</dbReference>
<evidence type="ECO:0000313" key="4">
    <source>
        <dbReference type="Proteomes" id="UP000006242"/>
    </source>
</evidence>
<dbReference type="InterPro" id="IPR016516">
    <property type="entry name" value="UCP07580"/>
</dbReference>
<dbReference type="STRING" id="1033802.SSPSH_001181"/>
<keyword evidence="2" id="KW-0472">Membrane</keyword>
<sequence length="306" mass="35755">MSKNASDVVKNKPSAAEREFPHSENVAVMPERRDLHFLPPGDRINDWHKEGPNVTQFMNALSLLFPAGERMFIDAIRSYRDEIPDPDLKKAATAFIGQEAMHSREHIEYNELMEQAGLPAHKLDQFTWNLLDWIKQNTPKSLPLAATIALEHYTALMGDMLLRYPEMMQGSQEDFERMWRWHALEEVEHKAVAYDVYEKCIGRGPRNWAERTFAMTLATTLFWPILLSFYWQMSRADENCRKQGWKGHLKLLNFTLGKPGFIRRMIPEWLSYFQYSFHPWQQNNADLLAELDELVDDAEAAYATHH</sequence>
<feature type="transmembrane region" description="Helical" evidence="2">
    <location>
        <begin position="213"/>
        <end position="233"/>
    </location>
</feature>
<reference evidence="3 4" key="1">
    <citation type="journal article" date="2011" name="J. Bacteriol.">
        <title>Genome sequence of Salinisphaera shabanensis, a gammaproteobacterium from the harsh, variable environment of the brine-seawater interface of the Shaban Deep in the Red Sea.</title>
        <authorList>
            <person name="Antunes A."/>
            <person name="Alam I."/>
            <person name="Bajic V.B."/>
            <person name="Stingl U."/>
        </authorList>
    </citation>
    <scope>NUCLEOTIDE SEQUENCE [LARGE SCALE GENOMIC DNA]</scope>
    <source>
        <strain evidence="3 4">E1L3A</strain>
    </source>
</reference>
<dbReference type="RefSeq" id="WP_006914994.1">
    <property type="nucleotide sequence ID" value="NZ_AFNV02000007.1"/>
</dbReference>
<feature type="region of interest" description="Disordered" evidence="1">
    <location>
        <begin position="1"/>
        <end position="21"/>
    </location>
</feature>
<dbReference type="PANTHER" id="PTHR39456">
    <property type="entry name" value="METAL-DEPENDENT HYDROLASE"/>
    <property type="match status" value="1"/>
</dbReference>
<dbReference type="eggNOG" id="COG3687">
    <property type="taxonomic scope" value="Bacteria"/>
</dbReference>
<gene>
    <name evidence="3" type="ORF">SSPSH_001181</name>
</gene>
<protein>
    <submittedName>
        <fullName evidence="3">Membrane protein</fullName>
    </submittedName>
</protein>
<reference evidence="3 4" key="2">
    <citation type="journal article" date="2013" name="PLoS ONE">
        <title>INDIGO - INtegrated Data Warehouse of MIcrobial GenOmes with Examples from the Red Sea Extremophiles.</title>
        <authorList>
            <person name="Alam I."/>
            <person name="Antunes A."/>
            <person name="Kamau A.A."/>
            <person name="Ba Alawi W."/>
            <person name="Kalkatawi M."/>
            <person name="Stingl U."/>
            <person name="Bajic V.B."/>
        </authorList>
    </citation>
    <scope>NUCLEOTIDE SEQUENCE [LARGE SCALE GENOMIC DNA]</scope>
    <source>
        <strain evidence="3 4">E1L3A</strain>
    </source>
</reference>
<keyword evidence="2" id="KW-1133">Transmembrane helix</keyword>
<accession>U2EPI6</accession>
<organism evidence="3 4">
    <name type="scientific">Salinisphaera shabanensis E1L3A</name>
    <dbReference type="NCBI Taxonomy" id="1033802"/>
    <lineage>
        <taxon>Bacteria</taxon>
        <taxon>Pseudomonadati</taxon>
        <taxon>Pseudomonadota</taxon>
        <taxon>Gammaproteobacteria</taxon>
        <taxon>Salinisphaerales</taxon>
        <taxon>Salinisphaeraceae</taxon>
        <taxon>Salinisphaera</taxon>
    </lineage>
</organism>